<dbReference type="SUPFAM" id="SSF57756">
    <property type="entry name" value="Retrovirus zinc finger-like domains"/>
    <property type="match status" value="1"/>
</dbReference>
<dbReference type="Pfam" id="PF07727">
    <property type="entry name" value="RVT_2"/>
    <property type="match status" value="1"/>
</dbReference>
<keyword evidence="1" id="KW-0645">Protease</keyword>
<feature type="coiled-coil region" evidence="6">
    <location>
        <begin position="254"/>
        <end position="288"/>
    </location>
</feature>
<evidence type="ECO:0000259" key="8">
    <source>
        <dbReference type="PROSITE" id="PS50158"/>
    </source>
</evidence>
<dbReference type="PANTHER" id="PTHR42648">
    <property type="entry name" value="TRANSPOSASE, PUTATIVE-RELATED"/>
    <property type="match status" value="1"/>
</dbReference>
<dbReference type="Pfam" id="PF00098">
    <property type="entry name" value="zf-CCHC"/>
    <property type="match status" value="1"/>
</dbReference>
<evidence type="ECO:0000256" key="5">
    <source>
        <dbReference type="PROSITE-ProRule" id="PRU00047"/>
    </source>
</evidence>
<evidence type="ECO:0000313" key="10">
    <source>
        <dbReference type="EMBL" id="GEU53290.1"/>
    </source>
</evidence>
<keyword evidence="6" id="KW-0175">Coiled coil</keyword>
<reference evidence="10" key="1">
    <citation type="journal article" date="2019" name="Sci. Rep.">
        <title>Draft genome of Tanacetum cinerariifolium, the natural source of mosquito coil.</title>
        <authorList>
            <person name="Yamashiro T."/>
            <person name="Shiraishi A."/>
            <person name="Satake H."/>
            <person name="Nakayama K."/>
        </authorList>
    </citation>
    <scope>NUCLEOTIDE SEQUENCE</scope>
</reference>
<feature type="region of interest" description="Disordered" evidence="7">
    <location>
        <begin position="942"/>
        <end position="968"/>
    </location>
</feature>
<dbReference type="InterPro" id="IPR012337">
    <property type="entry name" value="RNaseH-like_sf"/>
</dbReference>
<dbReference type="Gene3D" id="4.10.60.10">
    <property type="entry name" value="Zinc finger, CCHC-type"/>
    <property type="match status" value="1"/>
</dbReference>
<evidence type="ECO:0000256" key="1">
    <source>
        <dbReference type="ARBA" id="ARBA00022670"/>
    </source>
</evidence>
<dbReference type="GO" id="GO:0008270">
    <property type="term" value="F:zinc ion binding"/>
    <property type="evidence" value="ECO:0007669"/>
    <property type="project" value="UniProtKB-KW"/>
</dbReference>
<dbReference type="InterPro" id="IPR043502">
    <property type="entry name" value="DNA/RNA_pol_sf"/>
</dbReference>
<keyword evidence="5" id="KW-0862">Zinc</keyword>
<dbReference type="PROSITE" id="PS50994">
    <property type="entry name" value="INTEGRASE"/>
    <property type="match status" value="1"/>
</dbReference>
<dbReference type="SUPFAM" id="SSF56672">
    <property type="entry name" value="DNA/RNA polymerases"/>
    <property type="match status" value="1"/>
</dbReference>
<name>A0A6L2KWY7_TANCI</name>
<dbReference type="Pfam" id="PF13976">
    <property type="entry name" value="gag_pre-integrs"/>
    <property type="match status" value="1"/>
</dbReference>
<evidence type="ECO:0000256" key="6">
    <source>
        <dbReference type="SAM" id="Coils"/>
    </source>
</evidence>
<evidence type="ECO:0000256" key="4">
    <source>
        <dbReference type="ARBA" id="ARBA00022801"/>
    </source>
</evidence>
<accession>A0A6L2KWY7</accession>
<dbReference type="InterPro" id="IPR039537">
    <property type="entry name" value="Retrotran_Ty1/copia-like"/>
</dbReference>
<comment type="caution">
    <text evidence="10">The sequence shown here is derived from an EMBL/GenBank/DDBJ whole genome shotgun (WGS) entry which is preliminary data.</text>
</comment>
<keyword evidence="2" id="KW-0479">Metal-binding</keyword>
<dbReference type="CDD" id="cd09272">
    <property type="entry name" value="RNase_HI_RT_Ty1"/>
    <property type="match status" value="1"/>
</dbReference>
<feature type="compositionally biased region" description="Basic and acidic residues" evidence="7">
    <location>
        <begin position="1419"/>
        <end position="1432"/>
    </location>
</feature>
<dbReference type="GO" id="GO:0015074">
    <property type="term" value="P:DNA integration"/>
    <property type="evidence" value="ECO:0007669"/>
    <property type="project" value="InterPro"/>
</dbReference>
<feature type="region of interest" description="Disordered" evidence="7">
    <location>
        <begin position="713"/>
        <end position="733"/>
    </location>
</feature>
<dbReference type="EMBL" id="BKCJ010003151">
    <property type="protein sequence ID" value="GEU53290.1"/>
    <property type="molecule type" value="Genomic_DNA"/>
</dbReference>
<dbReference type="InterPro" id="IPR054722">
    <property type="entry name" value="PolX-like_BBD"/>
</dbReference>
<dbReference type="SUPFAM" id="SSF53098">
    <property type="entry name" value="Ribonuclease H-like"/>
    <property type="match status" value="1"/>
</dbReference>
<dbReference type="Gene3D" id="3.30.420.10">
    <property type="entry name" value="Ribonuclease H-like superfamily/Ribonuclease H"/>
    <property type="match status" value="1"/>
</dbReference>
<feature type="domain" description="CCHC-type" evidence="8">
    <location>
        <begin position="204"/>
        <end position="218"/>
    </location>
</feature>
<sequence length="1847" mass="209848">MIKVLPPKTAEEVVVRERERKARTTLLMTLPEDHLQKFHKMADAKEIWEAIKSIFGLHKGYDRFQTLLSQLEIHGASVSHEDANQKFLRSLPSSWSQLALIMRTKPGLDTLSFDYLYNNLRVFERDVKGTIASSSSNTQNVAFMSADNTSRTNDINDDDLEEMDLKWQVAMISMRIKKFHKRTGRKLQFDTTDTVGFDKTKVECFNCHKIGHFARDCRAKESKTVEEEMVGTMETKLETMVEDLNIRMIQKLWLSLMERLLTEALKEKEDLKTKVENWQNSSKNLNRLLNTQMSANNIFGLGYGDYRYGSILSYENEVLQSVFMNKENDLENTPVNDRYAEGMHTVPPSMTGNYMPSGPDVEIDYSKFTYGLKQTSAVELDSKPVEYASSDSDSSVETTASMSALVDNAQKIVCEPKVWTDAPIIEEYESDSDDYSVSNVQENIEKPSFACTDSVKHVKSLRKNVKETGTPNHYPKIEKKDRHSHTRKGLGYAFTRKSCFVCGSFSRLIRDCDFHEKRMAKQVALTKIKEKGTGQQAHKPIWNNVKRVNHQNKFVPSVLLTKTSKIPVNAARQNFSRQAALTSTASKVNTARSFVNETRPTILKNQLESTLKEKDDLKLKLEKFETSFNNLAKLIGSQLDANNNTGLGYGNHVNGCEENDSKSVSDEEDSLVNDRFKNSNGNHAVPPPYTGNYMPPRADLSFAGLDDSVYKCKESDSDNDTTISPISDQPKHTPIKINFVKPVECVECGENEKQEEKPTSFTQNPKPVAHTSAEQKLARKNELKAHGTLLMALPGKHQLKFNSHKDAKTLMEAIEKRFRRNTKTKKVQKTLLKQQYENFTGSSSKSLDQTHDKLQKTFSQLEIHGVQSTSPQLDNKDLKQINVDGLEEMDLRWQMAMLTMMGRRDILLGNVGLPMIPEGMSYQAEKEPANFALIAFSPSSSSSNTELSSSKPAQDLSHTSRPSSPIIEDWVSDSKDESKTTALQIVPSFVYSTEQVKTPRHSNQPVETSILAATPKPTRPKSTVLTQSKPVSTTAVRPVSAAMPKNMVTRPRLAHPIAPVGNPQYALKDKGVIDSGCSRHMTGNMSYLSDFEEINGGYVAFRGNPKGGKISGKGKIKTCKLDFNDVYFVKELKFNLFSVLQMCDKKNSVLFINTECLVLSPDFTLPDESQVLLRVPRENNMYNVNLKNIVPSGDLTCLFGKATIDESNLWHRRLGHINFKTINKLKDKQHRASCKTKPVSSVDQPLFRLHMDLFGPTFVKRLNKKSYCLVITDDYSRFTWVLFLASKDETSAILKTFITGLENQLSLKVKVIRSDNGTEFKNYDLNQFCGMKGIKREFSIPRTPQQNNIAERKNRTLIEAARTMLADSLIPTPFWVEAVNTACYNYDRDVAFNGKEHDFDAKKPEFKVIISPSSSAQLRKQDDKTKKEAKGKKLEDITYSDDENNVGAEADFNNLETSITEEPKRVHQALKDPSWIEAMQEELLQNKKDERGTVVRNKARLVAQGHTQEEGIDYKEVFAPVARSKAIRLFLAYASFMGFMVYQMDVKSAFLYGTIEEEVYVCHPQGLRIMIILTKSTKWSRHFMVYVRLLKLGLQLKKKKDEIFINQDKYVAKILRKFRLTEGKSASTPIDTEKPLLKDHDGEDVDVHTYRSMISSLMYLTSSRPDIMFARIFRYLKGKPHLGLWYPKDSPFDLVAYSDSDYASASLDRKSTTRGCQFLGCRWISWQCKKQIVVATSSTEAEYIAAASCYTQMLWIQNQLLDYGYNFMHTIIYIDNSNTICIIKNPVLHSKTKHIEIRHHFIRDCNEKKLIQAVKIPTENNFADLLAKAFDVGRFQYLVASIGLFYP</sequence>
<dbReference type="PROSITE" id="PS50158">
    <property type="entry name" value="ZF_CCHC"/>
    <property type="match status" value="1"/>
</dbReference>
<keyword evidence="4" id="KW-0378">Hydrolase</keyword>
<dbReference type="InterPro" id="IPR025724">
    <property type="entry name" value="GAG-pre-integrase_dom"/>
</dbReference>
<dbReference type="Pfam" id="PF14223">
    <property type="entry name" value="Retrotran_gag_2"/>
    <property type="match status" value="1"/>
</dbReference>
<evidence type="ECO:0000259" key="9">
    <source>
        <dbReference type="PROSITE" id="PS50994"/>
    </source>
</evidence>
<evidence type="ECO:0000256" key="3">
    <source>
        <dbReference type="ARBA" id="ARBA00022750"/>
    </source>
</evidence>
<keyword evidence="5" id="KW-0863">Zinc-finger</keyword>
<dbReference type="Pfam" id="PF22936">
    <property type="entry name" value="Pol_BBD"/>
    <property type="match status" value="1"/>
</dbReference>
<dbReference type="Pfam" id="PF00665">
    <property type="entry name" value="rve"/>
    <property type="match status" value="1"/>
</dbReference>
<proteinExistence type="predicted"/>
<feature type="region of interest" description="Disordered" evidence="7">
    <location>
        <begin position="1014"/>
        <end position="1036"/>
    </location>
</feature>
<protein>
    <submittedName>
        <fullName evidence="10">Putative ribonuclease H-like domain-containing protein</fullName>
    </submittedName>
</protein>
<dbReference type="GO" id="GO:0003676">
    <property type="term" value="F:nucleic acid binding"/>
    <property type="evidence" value="ECO:0007669"/>
    <property type="project" value="InterPro"/>
</dbReference>
<keyword evidence="3" id="KW-0064">Aspartyl protease</keyword>
<dbReference type="GO" id="GO:0004190">
    <property type="term" value="F:aspartic-type endopeptidase activity"/>
    <property type="evidence" value="ECO:0007669"/>
    <property type="project" value="UniProtKB-KW"/>
</dbReference>
<dbReference type="InterPro" id="IPR001584">
    <property type="entry name" value="Integrase_cat-core"/>
</dbReference>
<feature type="domain" description="Integrase catalytic" evidence="9">
    <location>
        <begin position="1241"/>
        <end position="1412"/>
    </location>
</feature>
<dbReference type="SMART" id="SM00343">
    <property type="entry name" value="ZnF_C2HC"/>
    <property type="match status" value="2"/>
</dbReference>
<dbReference type="InterPro" id="IPR013103">
    <property type="entry name" value="RVT_2"/>
</dbReference>
<dbReference type="InterPro" id="IPR036397">
    <property type="entry name" value="RNaseH_sf"/>
</dbReference>
<dbReference type="InterPro" id="IPR036875">
    <property type="entry name" value="Znf_CCHC_sf"/>
</dbReference>
<organism evidence="10">
    <name type="scientific">Tanacetum cinerariifolium</name>
    <name type="common">Dalmatian daisy</name>
    <name type="synonym">Chrysanthemum cinerariifolium</name>
    <dbReference type="NCBI Taxonomy" id="118510"/>
    <lineage>
        <taxon>Eukaryota</taxon>
        <taxon>Viridiplantae</taxon>
        <taxon>Streptophyta</taxon>
        <taxon>Embryophyta</taxon>
        <taxon>Tracheophyta</taxon>
        <taxon>Spermatophyta</taxon>
        <taxon>Magnoliopsida</taxon>
        <taxon>eudicotyledons</taxon>
        <taxon>Gunneridae</taxon>
        <taxon>Pentapetalae</taxon>
        <taxon>asterids</taxon>
        <taxon>campanulids</taxon>
        <taxon>Asterales</taxon>
        <taxon>Asteraceae</taxon>
        <taxon>Asteroideae</taxon>
        <taxon>Anthemideae</taxon>
        <taxon>Anthemidinae</taxon>
        <taxon>Tanacetum</taxon>
    </lineage>
</organism>
<dbReference type="PANTHER" id="PTHR42648:SF32">
    <property type="entry name" value="RIBONUCLEASE H-LIKE DOMAIN, GAG-PRE-INTEGRASE DOMAIN PROTEIN-RELATED"/>
    <property type="match status" value="1"/>
</dbReference>
<dbReference type="GO" id="GO:0006508">
    <property type="term" value="P:proteolysis"/>
    <property type="evidence" value="ECO:0007669"/>
    <property type="project" value="UniProtKB-KW"/>
</dbReference>
<evidence type="ECO:0000256" key="7">
    <source>
        <dbReference type="SAM" id="MobiDB-lite"/>
    </source>
</evidence>
<feature type="compositionally biased region" description="Polar residues" evidence="7">
    <location>
        <begin position="1020"/>
        <end position="1035"/>
    </location>
</feature>
<feature type="region of interest" description="Disordered" evidence="7">
    <location>
        <begin position="1412"/>
        <end position="1432"/>
    </location>
</feature>
<gene>
    <name evidence="10" type="ORF">Tci_025268</name>
</gene>
<dbReference type="InterPro" id="IPR001878">
    <property type="entry name" value="Znf_CCHC"/>
</dbReference>
<evidence type="ECO:0000256" key="2">
    <source>
        <dbReference type="ARBA" id="ARBA00022723"/>
    </source>
</evidence>